<reference evidence="2 3" key="1">
    <citation type="journal article" date="2013" name="J. Bacteriol.">
        <title>Roles of HynAB and Ech, the only two hydrogenases found in the model sulfate reducer Desulfovibrio gigas.</title>
        <authorList>
            <person name="Morais-Silva F.O."/>
            <person name="Santos C.I."/>
            <person name="Rodrigues R."/>
            <person name="Pereira I.A."/>
            <person name="Rodrigues-Pousada C."/>
        </authorList>
    </citation>
    <scope>NUCLEOTIDE SEQUENCE [LARGE SCALE GENOMIC DNA]</scope>
    <source>
        <strain evidence="3">ATCC 19364 / DSM 1382 / NCIMB 9332 / VKM B-1759</strain>
    </source>
</reference>
<gene>
    <name evidence="2" type="ORF">DGI_2147</name>
</gene>
<dbReference type="GO" id="GO:0006813">
    <property type="term" value="P:potassium ion transport"/>
    <property type="evidence" value="ECO:0007669"/>
    <property type="project" value="InterPro"/>
</dbReference>
<dbReference type="RefSeq" id="WP_021760840.1">
    <property type="nucleotide sequence ID" value="NC_022444.1"/>
</dbReference>
<dbReference type="PROSITE" id="PS51202">
    <property type="entry name" value="RCK_C"/>
    <property type="match status" value="1"/>
</dbReference>
<evidence type="ECO:0000313" key="2">
    <source>
        <dbReference type="EMBL" id="AGW13908.1"/>
    </source>
</evidence>
<name>T2GC78_MEGG1</name>
<dbReference type="InterPro" id="IPR006037">
    <property type="entry name" value="RCK_C"/>
</dbReference>
<dbReference type="OrthoDB" id="9776294at2"/>
<organism evidence="2 3">
    <name type="scientific">Megalodesulfovibrio gigas (strain ATCC 19364 / DSM 1382 / NCIMB 9332 / VKM B-1759)</name>
    <name type="common">Desulfovibrio gigas</name>
    <dbReference type="NCBI Taxonomy" id="1121448"/>
    <lineage>
        <taxon>Bacteria</taxon>
        <taxon>Pseudomonadati</taxon>
        <taxon>Thermodesulfobacteriota</taxon>
        <taxon>Desulfovibrionia</taxon>
        <taxon>Desulfovibrionales</taxon>
        <taxon>Desulfovibrionaceae</taxon>
        <taxon>Megalodesulfovibrio</taxon>
    </lineage>
</organism>
<dbReference type="Proteomes" id="UP000016587">
    <property type="component" value="Chromosome"/>
</dbReference>
<evidence type="ECO:0000259" key="1">
    <source>
        <dbReference type="PROSITE" id="PS51202"/>
    </source>
</evidence>
<dbReference type="HOGENOM" id="CLU_046525_3_2_7"/>
<dbReference type="eggNOG" id="COG0569">
    <property type="taxonomic scope" value="Bacteria"/>
</dbReference>
<dbReference type="InterPro" id="IPR036291">
    <property type="entry name" value="NAD(P)-bd_dom_sf"/>
</dbReference>
<dbReference type="Pfam" id="PF02254">
    <property type="entry name" value="TrkA_N"/>
    <property type="match status" value="1"/>
</dbReference>
<dbReference type="AlphaFoldDB" id="T2GC78"/>
<dbReference type="Pfam" id="PF02080">
    <property type="entry name" value="TrkA_C"/>
    <property type="match status" value="1"/>
</dbReference>
<dbReference type="InterPro" id="IPR036721">
    <property type="entry name" value="RCK_C_sf"/>
</dbReference>
<dbReference type="Gene3D" id="3.40.50.720">
    <property type="entry name" value="NAD(P)-binding Rossmann-like Domain"/>
    <property type="match status" value="1"/>
</dbReference>
<dbReference type="KEGG" id="dgg:DGI_2147"/>
<dbReference type="SUPFAM" id="SSF116726">
    <property type="entry name" value="TrkA C-terminal domain-like"/>
    <property type="match status" value="1"/>
</dbReference>
<proteinExistence type="predicted"/>
<feature type="domain" description="RCK C-terminal" evidence="1">
    <location>
        <begin position="140"/>
        <end position="220"/>
    </location>
</feature>
<keyword evidence="3" id="KW-1185">Reference proteome</keyword>
<dbReference type="InterPro" id="IPR050721">
    <property type="entry name" value="Trk_Ktr_HKT_K-transport"/>
</dbReference>
<reference evidence="3" key="2">
    <citation type="submission" date="2013-07" db="EMBL/GenBank/DDBJ databases">
        <authorList>
            <person name="Morais-Silva F.O."/>
            <person name="Rezende A.M."/>
            <person name="Pimentel C."/>
            <person name="Resende D.M."/>
            <person name="Santos C.I."/>
            <person name="Clemente C."/>
            <person name="de Oliveira L.M."/>
            <person name="da Silva S.M."/>
            <person name="Costa D.A."/>
            <person name="Varela-Raposo A."/>
            <person name="Horacio E.C.A."/>
            <person name="Matos M."/>
            <person name="Flores O."/>
            <person name="Ruiz J.C."/>
            <person name="Rodrigues-Pousada C."/>
        </authorList>
    </citation>
    <scope>NUCLEOTIDE SEQUENCE [LARGE SCALE GENOMIC DNA]</scope>
    <source>
        <strain evidence="3">ATCC 19364 / DSM 1382 / NCIMB 9332 / VKM B-1759</strain>
    </source>
</reference>
<dbReference type="PANTHER" id="PTHR43833">
    <property type="entry name" value="POTASSIUM CHANNEL PROTEIN 2-RELATED-RELATED"/>
    <property type="match status" value="1"/>
</dbReference>
<dbReference type="PANTHER" id="PTHR43833:SF7">
    <property type="entry name" value="KTR SYSTEM POTASSIUM UPTAKE PROTEIN C"/>
    <property type="match status" value="1"/>
</dbReference>
<dbReference type="STRING" id="1121448.DGI_2147"/>
<protein>
    <submittedName>
        <fullName evidence="2">Putative TrkA-N domain-containing protein</fullName>
    </submittedName>
</protein>
<sequence length="220" mass="24096">MAAKKGLEVGIVGLGKFGSALAERLVEMKVTVIGLDRSESRVGAMRDILEHVYHADATDKAALRQLGFGDLTHAVVSSGHSLEASVLATLNLKELGVPQVWCKAISEEHEKILRKLGADFVVFPEQYVAKQIAHHLAVPGLVHYFPLGSGVALQEVIVEKWAGSTLRDLNLTNRFHLQVVGIKRPDEKDYSYIPKADQVLNVGDMLLIIGAEDRLDRIES</sequence>
<accession>T2GC78</accession>
<dbReference type="EMBL" id="CP006585">
    <property type="protein sequence ID" value="AGW13908.1"/>
    <property type="molecule type" value="Genomic_DNA"/>
</dbReference>
<dbReference type="PATRIC" id="fig|1121448.10.peg.2102"/>
<dbReference type="GO" id="GO:0008324">
    <property type="term" value="F:monoatomic cation transmembrane transporter activity"/>
    <property type="evidence" value="ECO:0007669"/>
    <property type="project" value="InterPro"/>
</dbReference>
<dbReference type="Gene3D" id="3.30.70.1450">
    <property type="entry name" value="Regulator of K+ conductance, C-terminal domain"/>
    <property type="match status" value="1"/>
</dbReference>
<evidence type="ECO:0000313" key="3">
    <source>
        <dbReference type="Proteomes" id="UP000016587"/>
    </source>
</evidence>
<dbReference type="SUPFAM" id="SSF51735">
    <property type="entry name" value="NAD(P)-binding Rossmann-fold domains"/>
    <property type="match status" value="1"/>
</dbReference>
<dbReference type="InterPro" id="IPR003148">
    <property type="entry name" value="RCK_N"/>
</dbReference>